<evidence type="ECO:0000256" key="2">
    <source>
        <dbReference type="ARBA" id="ARBA00005982"/>
    </source>
</evidence>
<evidence type="ECO:0000313" key="7">
    <source>
        <dbReference type="EMBL" id="KAF6145543.1"/>
    </source>
</evidence>
<dbReference type="GO" id="GO:0016020">
    <property type="term" value="C:membrane"/>
    <property type="evidence" value="ECO:0007669"/>
    <property type="project" value="UniProtKB-SubCell"/>
</dbReference>
<comment type="subcellular location">
    <subcellularLocation>
        <location evidence="1">Membrane</location>
        <topology evidence="1">Multi-pass membrane protein</topology>
    </subcellularLocation>
</comment>
<name>A0A7J7LSB8_9MAGN</name>
<dbReference type="SUPFAM" id="SSF103473">
    <property type="entry name" value="MFS general substrate transporter"/>
    <property type="match status" value="1"/>
</dbReference>
<evidence type="ECO:0000313" key="8">
    <source>
        <dbReference type="Proteomes" id="UP000541444"/>
    </source>
</evidence>
<feature type="transmembrane region" description="Helical" evidence="6">
    <location>
        <begin position="202"/>
        <end position="222"/>
    </location>
</feature>
<feature type="transmembrane region" description="Helical" evidence="6">
    <location>
        <begin position="164"/>
        <end position="182"/>
    </location>
</feature>
<keyword evidence="8" id="KW-1185">Reference proteome</keyword>
<dbReference type="InterPro" id="IPR036259">
    <property type="entry name" value="MFS_trans_sf"/>
</dbReference>
<evidence type="ECO:0000256" key="3">
    <source>
        <dbReference type="ARBA" id="ARBA00022692"/>
    </source>
</evidence>
<dbReference type="PANTHER" id="PTHR11654">
    <property type="entry name" value="OLIGOPEPTIDE TRANSPORTER-RELATED"/>
    <property type="match status" value="1"/>
</dbReference>
<evidence type="ECO:0000256" key="4">
    <source>
        <dbReference type="ARBA" id="ARBA00022989"/>
    </source>
</evidence>
<dbReference type="Proteomes" id="UP000541444">
    <property type="component" value="Unassembled WGS sequence"/>
</dbReference>
<evidence type="ECO:0000256" key="5">
    <source>
        <dbReference type="ARBA" id="ARBA00023136"/>
    </source>
</evidence>
<feature type="transmembrane region" description="Helical" evidence="6">
    <location>
        <begin position="325"/>
        <end position="350"/>
    </location>
</feature>
<feature type="transmembrane region" description="Helical" evidence="6">
    <location>
        <begin position="242"/>
        <end position="262"/>
    </location>
</feature>
<dbReference type="InterPro" id="IPR000109">
    <property type="entry name" value="POT_fam"/>
</dbReference>
<feature type="transmembrane region" description="Helical" evidence="6">
    <location>
        <begin position="21"/>
        <end position="42"/>
    </location>
</feature>
<organism evidence="7 8">
    <name type="scientific">Kingdonia uniflora</name>
    <dbReference type="NCBI Taxonomy" id="39325"/>
    <lineage>
        <taxon>Eukaryota</taxon>
        <taxon>Viridiplantae</taxon>
        <taxon>Streptophyta</taxon>
        <taxon>Embryophyta</taxon>
        <taxon>Tracheophyta</taxon>
        <taxon>Spermatophyta</taxon>
        <taxon>Magnoliopsida</taxon>
        <taxon>Ranunculales</taxon>
        <taxon>Circaeasteraceae</taxon>
        <taxon>Kingdonia</taxon>
    </lineage>
</organism>
<keyword evidence="4 6" id="KW-1133">Transmembrane helix</keyword>
<feature type="transmembrane region" description="Helical" evidence="6">
    <location>
        <begin position="282"/>
        <end position="304"/>
    </location>
</feature>
<feature type="transmembrane region" description="Helical" evidence="6">
    <location>
        <begin position="54"/>
        <end position="73"/>
    </location>
</feature>
<sequence>MGADQFDEFETKERKQKISFFNWWMFSIVFGTLFSNTFRIYIQDNVGFSPGYAIPTVGLAISIFVFLVGIPFYRHKLPTGSPFTKMARVLVAALINKRKEVVPGDPKELYELSLGDYAKNGKFRIDYSTSLRILDKAAVKSGPTGPWVLCPVTQVEETKQMIKMLPVLVATFVPSAMSAQVHTLFIKQGTTLIRSMGPHFEIPPACLGVFVTVSMLFSLMVYNRYFVPAVRRYTKNPRGLTLLQRLGIGLVMHIIIMIIASLTENKRLSVARDNGSTKQGDIVPLTIFILLPQYVLLGVAETFVEVSKLKFFYDQAPEGMKSLGTAYATISLGIGNFLGSFLLTTVSNLTMRNGHKGWILDNLNQSHLDYFYGFYAVLSFLNLLLFLAVAKFYVYNFFRD</sequence>
<evidence type="ECO:0000256" key="6">
    <source>
        <dbReference type="SAM" id="Phobius"/>
    </source>
</evidence>
<dbReference type="Pfam" id="PF00854">
    <property type="entry name" value="PTR2"/>
    <property type="match status" value="1"/>
</dbReference>
<dbReference type="EMBL" id="JACGCM010002050">
    <property type="protein sequence ID" value="KAF6145543.1"/>
    <property type="molecule type" value="Genomic_DNA"/>
</dbReference>
<evidence type="ECO:0000256" key="1">
    <source>
        <dbReference type="ARBA" id="ARBA00004141"/>
    </source>
</evidence>
<comment type="similarity">
    <text evidence="2">Belongs to the major facilitator superfamily. Proton-dependent oligopeptide transporter (POT/PTR) (TC 2.A.17) family.</text>
</comment>
<dbReference type="GO" id="GO:0022857">
    <property type="term" value="F:transmembrane transporter activity"/>
    <property type="evidence" value="ECO:0007669"/>
    <property type="project" value="InterPro"/>
</dbReference>
<reference evidence="7 8" key="1">
    <citation type="journal article" date="2020" name="IScience">
        <title>Genome Sequencing of the Endangered Kingdonia uniflora (Circaeasteraceae, Ranunculales) Reveals Potential Mechanisms of Evolutionary Specialization.</title>
        <authorList>
            <person name="Sun Y."/>
            <person name="Deng T."/>
            <person name="Zhang A."/>
            <person name="Moore M.J."/>
            <person name="Landis J.B."/>
            <person name="Lin N."/>
            <person name="Zhang H."/>
            <person name="Zhang X."/>
            <person name="Huang J."/>
            <person name="Zhang X."/>
            <person name="Sun H."/>
            <person name="Wang H."/>
        </authorList>
    </citation>
    <scope>NUCLEOTIDE SEQUENCE [LARGE SCALE GENOMIC DNA]</scope>
    <source>
        <strain evidence="7">TB1705</strain>
        <tissue evidence="7">Leaf</tissue>
    </source>
</reference>
<keyword evidence="3 6" id="KW-0812">Transmembrane</keyword>
<protein>
    <submittedName>
        <fullName evidence="7">Uncharacterized protein</fullName>
    </submittedName>
</protein>
<feature type="transmembrane region" description="Helical" evidence="6">
    <location>
        <begin position="370"/>
        <end position="394"/>
    </location>
</feature>
<accession>A0A7J7LSB8</accession>
<dbReference type="Gene3D" id="1.20.1250.20">
    <property type="entry name" value="MFS general substrate transporter like domains"/>
    <property type="match status" value="1"/>
</dbReference>
<keyword evidence="5 6" id="KW-0472">Membrane</keyword>
<proteinExistence type="inferred from homology"/>
<comment type="caution">
    <text evidence="7">The sequence shown here is derived from an EMBL/GenBank/DDBJ whole genome shotgun (WGS) entry which is preliminary data.</text>
</comment>
<gene>
    <name evidence="7" type="ORF">GIB67_037576</name>
</gene>
<dbReference type="OrthoDB" id="8904098at2759"/>
<dbReference type="AlphaFoldDB" id="A0A7J7LSB8"/>